<comment type="cofactor">
    <cofactor evidence="1">
        <name>pyridoxal 5'-phosphate</name>
        <dbReference type="ChEBI" id="CHEBI:597326"/>
    </cofactor>
</comment>
<protein>
    <recommendedName>
        <fullName evidence="4">4-aminobutyrate aminotransferase</fullName>
        <ecNumber evidence="3">2.6.1.19</ecNumber>
    </recommendedName>
    <alternativeName>
        <fullName evidence="9">GABA aminotransferase</fullName>
    </alternativeName>
    <alternativeName>
        <fullName evidence="8">Gamma-amino-N-butyrate transaminase</fullName>
    </alternativeName>
</protein>
<reference evidence="13" key="1">
    <citation type="journal article" date="2023" name="Mol. Phylogenet. Evol.">
        <title>Genome-scale phylogeny and comparative genomics of the fungal order Sordariales.</title>
        <authorList>
            <person name="Hensen N."/>
            <person name="Bonometti L."/>
            <person name="Westerberg I."/>
            <person name="Brannstrom I.O."/>
            <person name="Guillou S."/>
            <person name="Cros-Aarteil S."/>
            <person name="Calhoun S."/>
            <person name="Haridas S."/>
            <person name="Kuo A."/>
            <person name="Mondo S."/>
            <person name="Pangilinan J."/>
            <person name="Riley R."/>
            <person name="LaButti K."/>
            <person name="Andreopoulos B."/>
            <person name="Lipzen A."/>
            <person name="Chen C."/>
            <person name="Yan M."/>
            <person name="Daum C."/>
            <person name="Ng V."/>
            <person name="Clum A."/>
            <person name="Steindorff A."/>
            <person name="Ohm R.A."/>
            <person name="Martin F."/>
            <person name="Silar P."/>
            <person name="Natvig D.O."/>
            <person name="Lalanne C."/>
            <person name="Gautier V."/>
            <person name="Ament-Velasquez S.L."/>
            <person name="Kruys A."/>
            <person name="Hutchinson M.I."/>
            <person name="Powell A.J."/>
            <person name="Barry K."/>
            <person name="Miller A.N."/>
            <person name="Grigoriev I.V."/>
            <person name="Debuchy R."/>
            <person name="Gladieux P."/>
            <person name="Hiltunen Thoren M."/>
            <person name="Johannesson H."/>
        </authorList>
    </citation>
    <scope>NUCLEOTIDE SEQUENCE [LARGE SCALE GENOMIC DNA]</scope>
    <source>
        <strain evidence="13">CBS 284.82</strain>
    </source>
</reference>
<keyword evidence="5 12" id="KW-0032">Aminotransferase</keyword>
<dbReference type="Gene3D" id="3.40.640.10">
    <property type="entry name" value="Type I PLP-dependent aspartate aminotransferase-like (Major domain)"/>
    <property type="match status" value="1"/>
</dbReference>
<sequence length="515" mass="56757">MSACRALRGSNALLRAVSASSTSSAARITRPIAVSLESRRRFTASPRAMSSFYPSWEPEGPSVKTEIPGPRAKAAIAELDEVFDTRSLNMLTDYSKSVGNYIADPDGNVLLDVYAQIASIPLGYNNPALRKAATNVDMINGIINRPALGNFPPAEWAEILKTGILKVAPKGLNQVFTAMAGSDANETAYKAAFMWRRQRERGGPAVEFTEEEMNSAMNNQSPGASQLSILSFKSSFHGRLFGSLSTTRSKPIHKLDIPAFDWPQATFPQLKYPLESHAAENAAAERAALDEVEHLLTTYHLPPCAVVIEPIQSEGGDNHATPSFFRGLREITRKHGVLLIVDEVQTGVGATGRFWAHEHWDLPHPPDMVTFSKKAQTAGYYFGDPALRPNKPYRQFNTWMGDPARALLFRAIIQEIEKHDLVRHTAKVGEYLYGKMEGLAEKYPDEFVNLRGKGMGTFIAFDSPRRDAFLAKAKTLGVNIGGSGQSAVRLRPMLVFEEKHADVLVDVLERVVTSW</sequence>
<dbReference type="GO" id="GO:0030170">
    <property type="term" value="F:pyridoxal phosphate binding"/>
    <property type="evidence" value="ECO:0007669"/>
    <property type="project" value="InterPro"/>
</dbReference>
<keyword evidence="6" id="KW-0808">Transferase</keyword>
<dbReference type="InterPro" id="IPR004631">
    <property type="entry name" value="4NH2But_aminotransferase_euk"/>
</dbReference>
<dbReference type="NCBIfam" id="TIGR00699">
    <property type="entry name" value="GABAtrns_euk"/>
    <property type="match status" value="1"/>
</dbReference>
<evidence type="ECO:0000256" key="11">
    <source>
        <dbReference type="RuleBase" id="RU003560"/>
    </source>
</evidence>
<dbReference type="PANTHER" id="PTHR43206">
    <property type="entry name" value="AMINOTRANSFERASE"/>
    <property type="match status" value="1"/>
</dbReference>
<evidence type="ECO:0000256" key="8">
    <source>
        <dbReference type="ARBA" id="ARBA00030204"/>
    </source>
</evidence>
<dbReference type="InterPro" id="IPR015424">
    <property type="entry name" value="PyrdxlP-dep_Trfase"/>
</dbReference>
<keyword evidence="7 11" id="KW-0663">Pyridoxal phosphate</keyword>
<dbReference type="GO" id="GO:0009450">
    <property type="term" value="P:gamma-aminobutyric acid catabolic process"/>
    <property type="evidence" value="ECO:0007669"/>
    <property type="project" value="TreeGrafter"/>
</dbReference>
<evidence type="ECO:0000256" key="1">
    <source>
        <dbReference type="ARBA" id="ARBA00001933"/>
    </source>
</evidence>
<dbReference type="PANTHER" id="PTHR43206:SF1">
    <property type="entry name" value="4-AMINOBUTYRATE AMINOTRANSFERASE, MITOCHONDRIAL"/>
    <property type="match status" value="1"/>
</dbReference>
<accession>A0AAN6PM68</accession>
<keyword evidence="13" id="KW-1185">Reference proteome</keyword>
<dbReference type="CDD" id="cd00610">
    <property type="entry name" value="OAT_like"/>
    <property type="match status" value="1"/>
</dbReference>
<organism evidence="12 13">
    <name type="scientific">Parachaetomium inaequale</name>
    <dbReference type="NCBI Taxonomy" id="2588326"/>
    <lineage>
        <taxon>Eukaryota</taxon>
        <taxon>Fungi</taxon>
        <taxon>Dikarya</taxon>
        <taxon>Ascomycota</taxon>
        <taxon>Pezizomycotina</taxon>
        <taxon>Sordariomycetes</taxon>
        <taxon>Sordariomycetidae</taxon>
        <taxon>Sordariales</taxon>
        <taxon>Chaetomiaceae</taxon>
        <taxon>Parachaetomium</taxon>
    </lineage>
</organism>
<evidence type="ECO:0000256" key="2">
    <source>
        <dbReference type="ARBA" id="ARBA00008954"/>
    </source>
</evidence>
<dbReference type="InterPro" id="IPR015422">
    <property type="entry name" value="PyrdxlP-dep_Trfase_small"/>
</dbReference>
<evidence type="ECO:0000256" key="7">
    <source>
        <dbReference type="ARBA" id="ARBA00022898"/>
    </source>
</evidence>
<dbReference type="SUPFAM" id="SSF53383">
    <property type="entry name" value="PLP-dependent transferases"/>
    <property type="match status" value="1"/>
</dbReference>
<evidence type="ECO:0000256" key="9">
    <source>
        <dbReference type="ARBA" id="ARBA00031787"/>
    </source>
</evidence>
<dbReference type="AlphaFoldDB" id="A0AAN6PM68"/>
<dbReference type="Proteomes" id="UP001303115">
    <property type="component" value="Unassembled WGS sequence"/>
</dbReference>
<comment type="caution">
    <text evidence="12">The sequence shown here is derived from an EMBL/GenBank/DDBJ whole genome shotgun (WGS) entry which is preliminary data.</text>
</comment>
<dbReference type="EC" id="2.6.1.19" evidence="3"/>
<comment type="similarity">
    <text evidence="2 11">Belongs to the class-III pyridoxal-phosphate-dependent aminotransferase family.</text>
</comment>
<dbReference type="GO" id="GO:0034386">
    <property type="term" value="F:4-aminobutyrate:2-oxoglutarate transaminase activity"/>
    <property type="evidence" value="ECO:0007669"/>
    <property type="project" value="UniProtKB-EC"/>
</dbReference>
<name>A0AAN6PM68_9PEZI</name>
<dbReference type="GO" id="GO:0005739">
    <property type="term" value="C:mitochondrion"/>
    <property type="evidence" value="ECO:0007669"/>
    <property type="project" value="TreeGrafter"/>
</dbReference>
<dbReference type="EMBL" id="MU854327">
    <property type="protein sequence ID" value="KAK4043511.1"/>
    <property type="molecule type" value="Genomic_DNA"/>
</dbReference>
<dbReference type="InterPro" id="IPR015421">
    <property type="entry name" value="PyrdxlP-dep_Trfase_major"/>
</dbReference>
<proteinExistence type="inferred from homology"/>
<dbReference type="PIRSF" id="PIRSF000521">
    <property type="entry name" value="Transaminase_4ab_Lys_Orn"/>
    <property type="match status" value="1"/>
</dbReference>
<dbReference type="InterPro" id="IPR005814">
    <property type="entry name" value="Aminotrans_3"/>
</dbReference>
<dbReference type="Gene3D" id="3.90.1150.10">
    <property type="entry name" value="Aspartate Aminotransferase, domain 1"/>
    <property type="match status" value="1"/>
</dbReference>
<evidence type="ECO:0000256" key="5">
    <source>
        <dbReference type="ARBA" id="ARBA00022576"/>
    </source>
</evidence>
<evidence type="ECO:0000313" key="13">
    <source>
        <dbReference type="Proteomes" id="UP001303115"/>
    </source>
</evidence>
<evidence type="ECO:0000256" key="6">
    <source>
        <dbReference type="ARBA" id="ARBA00022679"/>
    </source>
</evidence>
<dbReference type="Pfam" id="PF00202">
    <property type="entry name" value="Aminotran_3"/>
    <property type="match status" value="1"/>
</dbReference>
<dbReference type="FunFam" id="3.40.640.10:FF:000029">
    <property type="entry name" value="4-aminobutyrate aminotransferase, mitochondrial"/>
    <property type="match status" value="1"/>
</dbReference>
<gene>
    <name evidence="12" type="ORF">C8A01DRAFT_43635</name>
</gene>
<evidence type="ECO:0000256" key="3">
    <source>
        <dbReference type="ARBA" id="ARBA00012912"/>
    </source>
</evidence>
<comment type="catalytic activity">
    <reaction evidence="10">
        <text>4-aminobutanoate + 2-oxoglutarate = succinate semialdehyde + L-glutamate</text>
        <dbReference type="Rhea" id="RHEA:23352"/>
        <dbReference type="ChEBI" id="CHEBI:16810"/>
        <dbReference type="ChEBI" id="CHEBI:29985"/>
        <dbReference type="ChEBI" id="CHEBI:57706"/>
        <dbReference type="ChEBI" id="CHEBI:59888"/>
        <dbReference type="EC" id="2.6.1.19"/>
    </reaction>
</comment>
<evidence type="ECO:0000313" key="12">
    <source>
        <dbReference type="EMBL" id="KAK4043511.1"/>
    </source>
</evidence>
<evidence type="ECO:0000256" key="4">
    <source>
        <dbReference type="ARBA" id="ARBA00018543"/>
    </source>
</evidence>
<evidence type="ECO:0000256" key="10">
    <source>
        <dbReference type="ARBA" id="ARBA00048021"/>
    </source>
</evidence>